<dbReference type="EMBL" id="MN740850">
    <property type="protein sequence ID" value="QHU15150.1"/>
    <property type="molecule type" value="Genomic_DNA"/>
</dbReference>
<evidence type="ECO:0000313" key="3">
    <source>
        <dbReference type="EMBL" id="QHU15150.1"/>
    </source>
</evidence>
<evidence type="ECO:0000259" key="2">
    <source>
        <dbReference type="PROSITE" id="PS51925"/>
    </source>
</evidence>
<dbReference type="CDD" id="cd10567">
    <property type="entry name" value="SWIB-MDM2_like"/>
    <property type="match status" value="1"/>
</dbReference>
<dbReference type="PROSITE" id="PS51925">
    <property type="entry name" value="SWIB_MDM2"/>
    <property type="match status" value="1"/>
</dbReference>
<dbReference type="InterPro" id="IPR019835">
    <property type="entry name" value="SWIB_domain"/>
</dbReference>
<reference evidence="3" key="1">
    <citation type="journal article" date="2020" name="Nature">
        <title>Giant virus diversity and host interactions through global metagenomics.</title>
        <authorList>
            <person name="Schulz F."/>
            <person name="Roux S."/>
            <person name="Paez-Espino D."/>
            <person name="Jungbluth S."/>
            <person name="Walsh D.A."/>
            <person name="Denef V.J."/>
            <person name="McMahon K.D."/>
            <person name="Konstantinidis K.T."/>
            <person name="Eloe-Fadrosh E.A."/>
            <person name="Kyrpides N.C."/>
            <person name="Woyke T."/>
        </authorList>
    </citation>
    <scope>NUCLEOTIDE SEQUENCE</scope>
    <source>
        <strain evidence="3">GVMAG-S-1102244-55</strain>
    </source>
</reference>
<feature type="domain" description="DM2" evidence="2">
    <location>
        <begin position="77"/>
        <end position="156"/>
    </location>
</feature>
<dbReference type="InterPro" id="IPR036885">
    <property type="entry name" value="SWIB_MDM2_dom_sf"/>
</dbReference>
<sequence length="156" mass="17783">MSMEQSSTTPQSSTDISTDDIKAEFITLLNTLSSFKSQITMISSHVKSLEKKVKKKMKALEKQANKNKNKGNRKASGFAIPTPISNDLCKFMDKPEGTKMARTEVTKYIIQYIKDNKLPQGKIIKPDKKLKSLLKVNSNEEVTYFNIQKYMNKHFV</sequence>
<organism evidence="3">
    <name type="scientific">viral metagenome</name>
    <dbReference type="NCBI Taxonomy" id="1070528"/>
    <lineage>
        <taxon>unclassified sequences</taxon>
        <taxon>metagenomes</taxon>
        <taxon>organismal metagenomes</taxon>
    </lineage>
</organism>
<dbReference type="Gene3D" id="1.10.245.10">
    <property type="entry name" value="SWIB/MDM2 domain"/>
    <property type="match status" value="1"/>
</dbReference>
<dbReference type="AlphaFoldDB" id="A0A6C0KEN9"/>
<dbReference type="Pfam" id="PF02201">
    <property type="entry name" value="SWIB"/>
    <property type="match status" value="1"/>
</dbReference>
<dbReference type="InterPro" id="IPR003121">
    <property type="entry name" value="SWIB_MDM2_domain"/>
</dbReference>
<proteinExistence type="predicted"/>
<dbReference type="SMART" id="SM00151">
    <property type="entry name" value="SWIB"/>
    <property type="match status" value="1"/>
</dbReference>
<feature type="region of interest" description="Disordered" evidence="1">
    <location>
        <begin position="59"/>
        <end position="79"/>
    </location>
</feature>
<name>A0A6C0KEN9_9ZZZZ</name>
<protein>
    <recommendedName>
        <fullName evidence="2">DM2 domain-containing protein</fullName>
    </recommendedName>
</protein>
<accession>A0A6C0KEN9</accession>
<dbReference type="SUPFAM" id="SSF47592">
    <property type="entry name" value="SWIB/MDM2 domain"/>
    <property type="match status" value="1"/>
</dbReference>
<evidence type="ECO:0000256" key="1">
    <source>
        <dbReference type="SAM" id="MobiDB-lite"/>
    </source>
</evidence>
<dbReference type="PANTHER" id="PTHR13844">
    <property type="entry name" value="SWI/SNF-RELATED MATRIX-ASSOCIATED ACTIN-DEPENDENT REGULATOR OF CHROMATIN SUBFAMILY D"/>
    <property type="match status" value="1"/>
</dbReference>